<evidence type="ECO:0000256" key="1">
    <source>
        <dbReference type="ARBA" id="ARBA00004245"/>
    </source>
</evidence>
<dbReference type="GO" id="GO:0051231">
    <property type="term" value="P:spindle elongation"/>
    <property type="evidence" value="ECO:0007669"/>
    <property type="project" value="TreeGrafter"/>
</dbReference>
<dbReference type="PANTHER" id="PTHR47969:SF15">
    <property type="entry name" value="CHROMOSOME-ASSOCIATED KINESIN KIF4A-RELATED"/>
    <property type="match status" value="1"/>
</dbReference>
<comment type="caution">
    <text evidence="7">Lacks conserved residue(s) required for the propagation of feature annotation.</text>
</comment>
<dbReference type="SMART" id="SM01114">
    <property type="entry name" value="CXC"/>
    <property type="match status" value="1"/>
</dbReference>
<dbReference type="GO" id="GO:0003777">
    <property type="term" value="F:microtubule motor activity"/>
    <property type="evidence" value="ECO:0007669"/>
    <property type="project" value="InterPro"/>
</dbReference>
<feature type="coiled-coil region" evidence="8">
    <location>
        <begin position="722"/>
        <end position="749"/>
    </location>
</feature>
<feature type="compositionally biased region" description="Basic residues" evidence="9">
    <location>
        <begin position="932"/>
        <end position="942"/>
    </location>
</feature>
<evidence type="ECO:0000256" key="4">
    <source>
        <dbReference type="ARBA" id="ARBA00022840"/>
    </source>
</evidence>
<dbReference type="PANTHER" id="PTHR47969">
    <property type="entry name" value="CHROMOSOME-ASSOCIATED KINESIN KIF4A-RELATED"/>
    <property type="match status" value="1"/>
</dbReference>
<protein>
    <recommendedName>
        <fullName evidence="10">Kinesin motor domain-containing protein</fullName>
    </recommendedName>
</protein>
<keyword evidence="6" id="KW-0206">Cytoskeleton</keyword>
<sequence length="1089" mass="124742">MDDSPTTVQVALRIRPLVETEIMRGCQLCLQTVPGEPQVQVLGTENVFTYNYVLVQMKVKLNSTAETFSMGTTYTADDNMGIIPRAVNDIFKRTEELEDWDFKITVSLLELYKEQLFDLLASNKCAVDIREDGRGIHIPGLTEVPVTCQEDTIKCLIQGSASRATGATAMNAQSSRSHAIFTINIHQQKKDAPNTSMTAKFHLVDLAGSERSKKTKATGERFKEGVNINRGLLALGNVISALGKESTQKNYISYRDSKLTRLLQDSLGGNSVTLMIACVSPADYNLEETLSTLRYADRAKKIKNKPVINQDPKAAEIQNLKHQIQELRLELLAREGSGGCPPEHINLEKDNQTLVTKNRTLAQELNNALVASTNLYERALMAEVTRERMQLKLYELQTEYGQTVESFSQSLNQEHCPASFLEQLKNLKDLQLKIQQLQAEQKRSTEEMLDHELKSAISSKETSVTETAESADDLPQTESDIDEQQETHTLEQAKRTKELQELNQKLALKEELASKLVANMGQILKDLKQQIDTLQKEKDELMNVLQNVQNNHNTNKVSEQRRKRLQELEQKISSLSKKLLEQEKLVKMKEKNDEKIKQLNTEIQNMKQNKVKLIRQMRTENEKFRAWKQQREKEMIQLRVQDRKRQNEMARMRSLHSKQQIVLKRKVEEAVAVIKRLKDALTLQKSVHEKRAGNIGNTNKVQLWIEQELEVLVRTVEAQKTLDQLLEDRGQLHQQLQELNIQLDNSTDDDKIGTEEEIKQLKEEICLRNAQITDLQQKIIASDQENKGKTRWDTIQSMVDAKSALKHLFELAADMQRKIFKQESRCTELEAHDKQKYRELEAHHQQAIKQLEQYKKQIKDAEDAHHQEIVKIEKEHQEKVFVLFKQLQQYEVHGVGDSILNERLVIQKQELEKMEALQKELEQKNLEIKKLQTPKKNKKRKHSQSESSVYAPADITFDILSDVEEYDDDINKDPDWQKTPIYRKLQKMKSDVTVSLTVQSEQEKAVKRSSDGQIKCTCKSAAACKSKLCGCKKVGSHCSKDCKCDPNTCKNRDASRTLFGNSSSEISSDENRSSEASFKKPRATVEVDS</sequence>
<dbReference type="GO" id="GO:0007052">
    <property type="term" value="P:mitotic spindle organization"/>
    <property type="evidence" value="ECO:0007669"/>
    <property type="project" value="TreeGrafter"/>
</dbReference>
<comment type="subcellular location">
    <subcellularLocation>
        <location evidence="1">Cytoplasm</location>
        <location evidence="1">Cytoskeleton</location>
    </subcellularLocation>
</comment>
<dbReference type="SUPFAM" id="SSF52540">
    <property type="entry name" value="P-loop containing nucleoside triphosphate hydrolases"/>
    <property type="match status" value="1"/>
</dbReference>
<reference evidence="11" key="2">
    <citation type="submission" date="2023-05" db="EMBL/GenBank/DDBJ databases">
        <authorList>
            <person name="Fouks B."/>
        </authorList>
    </citation>
    <scope>NUCLEOTIDE SEQUENCE</scope>
    <source>
        <strain evidence="11">Stay&amp;Tobe</strain>
        <tissue evidence="11">Testes</tissue>
    </source>
</reference>
<comment type="similarity">
    <text evidence="7">Belongs to the TRAFAC class myosin-kinesin ATPase superfamily. Kinesin family.</text>
</comment>
<dbReference type="SMART" id="SM00129">
    <property type="entry name" value="KISc"/>
    <property type="match status" value="1"/>
</dbReference>
<dbReference type="Proteomes" id="UP001233999">
    <property type="component" value="Unassembled WGS sequence"/>
</dbReference>
<dbReference type="Pfam" id="PF25764">
    <property type="entry name" value="KIF21A_4th"/>
    <property type="match status" value="1"/>
</dbReference>
<organism evidence="11 12">
    <name type="scientific">Diploptera punctata</name>
    <name type="common">Pacific beetle cockroach</name>
    <dbReference type="NCBI Taxonomy" id="6984"/>
    <lineage>
        <taxon>Eukaryota</taxon>
        <taxon>Metazoa</taxon>
        <taxon>Ecdysozoa</taxon>
        <taxon>Arthropoda</taxon>
        <taxon>Hexapoda</taxon>
        <taxon>Insecta</taxon>
        <taxon>Pterygota</taxon>
        <taxon>Neoptera</taxon>
        <taxon>Polyneoptera</taxon>
        <taxon>Dictyoptera</taxon>
        <taxon>Blattodea</taxon>
        <taxon>Blaberoidea</taxon>
        <taxon>Blaberidae</taxon>
        <taxon>Diplopterinae</taxon>
        <taxon>Diploptera</taxon>
    </lineage>
</organism>
<evidence type="ECO:0000256" key="5">
    <source>
        <dbReference type="ARBA" id="ARBA00023054"/>
    </source>
</evidence>
<dbReference type="FunFam" id="3.40.850.10:FF:000236">
    <property type="entry name" value="Kinesin-like protein"/>
    <property type="match status" value="1"/>
</dbReference>
<reference evidence="11" key="1">
    <citation type="journal article" date="2023" name="IScience">
        <title>Live-bearing cockroach genome reveals convergent evolutionary mechanisms linked to viviparity in insects and beyond.</title>
        <authorList>
            <person name="Fouks B."/>
            <person name="Harrison M.C."/>
            <person name="Mikhailova A.A."/>
            <person name="Marchal E."/>
            <person name="English S."/>
            <person name="Carruthers M."/>
            <person name="Jennings E.C."/>
            <person name="Chiamaka E.L."/>
            <person name="Frigard R.A."/>
            <person name="Pippel M."/>
            <person name="Attardo G.M."/>
            <person name="Benoit J.B."/>
            <person name="Bornberg-Bauer E."/>
            <person name="Tobe S.S."/>
        </authorList>
    </citation>
    <scope>NUCLEOTIDE SEQUENCE</scope>
    <source>
        <strain evidence="11">Stay&amp;Tobe</strain>
    </source>
</reference>
<accession>A0AAD8AJ55</accession>
<keyword evidence="4" id="KW-0067">ATP-binding</keyword>
<feature type="coiled-coil region" evidence="8">
    <location>
        <begin position="420"/>
        <end position="454"/>
    </location>
</feature>
<evidence type="ECO:0000256" key="7">
    <source>
        <dbReference type="PROSITE-ProRule" id="PRU00283"/>
    </source>
</evidence>
<keyword evidence="5 8" id="KW-0175">Coiled coil</keyword>
<dbReference type="InterPro" id="IPR001752">
    <property type="entry name" value="Kinesin_motor_dom"/>
</dbReference>
<evidence type="ECO:0000313" key="11">
    <source>
        <dbReference type="EMBL" id="KAJ9599626.1"/>
    </source>
</evidence>
<dbReference type="GO" id="GO:0005875">
    <property type="term" value="C:microtubule associated complex"/>
    <property type="evidence" value="ECO:0007669"/>
    <property type="project" value="TreeGrafter"/>
</dbReference>
<feature type="compositionally biased region" description="Polar residues" evidence="9">
    <location>
        <begin position="456"/>
        <end position="468"/>
    </location>
</feature>
<evidence type="ECO:0000256" key="8">
    <source>
        <dbReference type="SAM" id="Coils"/>
    </source>
</evidence>
<dbReference type="InterPro" id="IPR036961">
    <property type="entry name" value="Kinesin_motor_dom_sf"/>
</dbReference>
<dbReference type="EMBL" id="JASPKZ010000784">
    <property type="protein sequence ID" value="KAJ9599626.1"/>
    <property type="molecule type" value="Genomic_DNA"/>
</dbReference>
<dbReference type="GO" id="GO:0005524">
    <property type="term" value="F:ATP binding"/>
    <property type="evidence" value="ECO:0007669"/>
    <property type="project" value="UniProtKB-KW"/>
</dbReference>
<gene>
    <name evidence="11" type="ORF">L9F63_026525</name>
</gene>
<dbReference type="InterPro" id="IPR033467">
    <property type="entry name" value="Tesmin/TSO1-like_CXC"/>
</dbReference>
<dbReference type="InterPro" id="IPR019821">
    <property type="entry name" value="Kinesin_motor_CS"/>
</dbReference>
<evidence type="ECO:0000256" key="6">
    <source>
        <dbReference type="ARBA" id="ARBA00023212"/>
    </source>
</evidence>
<dbReference type="Pfam" id="PF00225">
    <property type="entry name" value="Kinesin"/>
    <property type="match status" value="1"/>
</dbReference>
<evidence type="ECO:0000256" key="9">
    <source>
        <dbReference type="SAM" id="MobiDB-lite"/>
    </source>
</evidence>
<name>A0AAD8AJ55_DIPPU</name>
<dbReference type="GO" id="GO:0008017">
    <property type="term" value="F:microtubule binding"/>
    <property type="evidence" value="ECO:0007669"/>
    <property type="project" value="InterPro"/>
</dbReference>
<keyword evidence="3" id="KW-0547">Nucleotide-binding</keyword>
<dbReference type="InterPro" id="IPR027417">
    <property type="entry name" value="P-loop_NTPase"/>
</dbReference>
<evidence type="ECO:0000256" key="3">
    <source>
        <dbReference type="ARBA" id="ARBA00022741"/>
    </source>
</evidence>
<dbReference type="Gene3D" id="3.40.850.10">
    <property type="entry name" value="Kinesin motor domain"/>
    <property type="match status" value="1"/>
</dbReference>
<comment type="caution">
    <text evidence="11">The sequence shown here is derived from an EMBL/GenBank/DDBJ whole genome shotgun (WGS) entry which is preliminary data.</text>
</comment>
<evidence type="ECO:0000259" key="10">
    <source>
        <dbReference type="PROSITE" id="PS50067"/>
    </source>
</evidence>
<dbReference type="InterPro" id="IPR027640">
    <property type="entry name" value="Kinesin-like_fam"/>
</dbReference>
<feature type="region of interest" description="Disordered" evidence="9">
    <location>
        <begin position="1060"/>
        <end position="1089"/>
    </location>
</feature>
<feature type="coiled-coil region" evidence="8">
    <location>
        <begin position="837"/>
        <end position="871"/>
    </location>
</feature>
<dbReference type="PROSITE" id="PS00411">
    <property type="entry name" value="KINESIN_MOTOR_1"/>
    <property type="match status" value="1"/>
</dbReference>
<keyword evidence="2" id="KW-0963">Cytoplasm</keyword>
<feature type="domain" description="Kinesin motor" evidence="10">
    <location>
        <begin position="1"/>
        <end position="302"/>
    </location>
</feature>
<evidence type="ECO:0000313" key="12">
    <source>
        <dbReference type="Proteomes" id="UP001233999"/>
    </source>
</evidence>
<evidence type="ECO:0000256" key="2">
    <source>
        <dbReference type="ARBA" id="ARBA00022490"/>
    </source>
</evidence>
<dbReference type="AlphaFoldDB" id="A0AAD8AJ55"/>
<dbReference type="PROSITE" id="PS50067">
    <property type="entry name" value="KINESIN_MOTOR_2"/>
    <property type="match status" value="1"/>
</dbReference>
<feature type="region of interest" description="Disordered" evidence="9">
    <location>
        <begin position="928"/>
        <end position="948"/>
    </location>
</feature>
<proteinExistence type="inferred from homology"/>
<dbReference type="PRINTS" id="PR00380">
    <property type="entry name" value="KINESINHEAVY"/>
</dbReference>
<keyword evidence="12" id="KW-1185">Reference proteome</keyword>
<feature type="region of interest" description="Disordered" evidence="9">
    <location>
        <begin position="455"/>
        <end position="486"/>
    </location>
</feature>
<feature type="coiled-coil region" evidence="8">
    <location>
        <begin position="499"/>
        <end position="623"/>
    </location>
</feature>
<dbReference type="GO" id="GO:0007018">
    <property type="term" value="P:microtubule-based movement"/>
    <property type="evidence" value="ECO:0007669"/>
    <property type="project" value="InterPro"/>
</dbReference>